<comment type="caution">
    <text evidence="1">The sequence shown here is derived from an EMBL/GenBank/DDBJ whole genome shotgun (WGS) entry which is preliminary data.</text>
</comment>
<dbReference type="AlphaFoldDB" id="A0A371FRS8"/>
<evidence type="ECO:0000313" key="1">
    <source>
        <dbReference type="EMBL" id="RDX81039.1"/>
    </source>
</evidence>
<feature type="non-terminal residue" evidence="1">
    <location>
        <position position="1"/>
    </location>
</feature>
<sequence length="147" mass="16508">MCPTILKDLRDSCVLDLILDSRPKPSSTATTYNQSPHMNVVTLDPNEEYLEFSHVLTNEGLVVGRCLTPTSISYIDEFMIRGQGSIPLVDFLAIVRAMEEMFVAMAQQNTMYTQQQPVMRVSEDLSSDGLPIGIEGDLCHIYAYWRG</sequence>
<gene>
    <name evidence="1" type="ORF">CR513_38334</name>
</gene>
<accession>A0A371FRS8</accession>
<reference evidence="1" key="1">
    <citation type="submission" date="2018-05" db="EMBL/GenBank/DDBJ databases">
        <title>Draft genome of Mucuna pruriens seed.</title>
        <authorList>
            <person name="Nnadi N.E."/>
            <person name="Vos R."/>
            <person name="Hasami M.H."/>
            <person name="Devisetty U.K."/>
            <person name="Aguiy J.C."/>
        </authorList>
    </citation>
    <scope>NUCLEOTIDE SEQUENCE [LARGE SCALE GENOMIC DNA]</scope>
    <source>
        <strain evidence="1">JCA_2017</strain>
    </source>
</reference>
<protein>
    <submittedName>
        <fullName evidence="1">Uncharacterized protein</fullName>
    </submittedName>
</protein>
<organism evidence="1 2">
    <name type="scientific">Mucuna pruriens</name>
    <name type="common">Velvet bean</name>
    <name type="synonym">Dolichos pruriens</name>
    <dbReference type="NCBI Taxonomy" id="157652"/>
    <lineage>
        <taxon>Eukaryota</taxon>
        <taxon>Viridiplantae</taxon>
        <taxon>Streptophyta</taxon>
        <taxon>Embryophyta</taxon>
        <taxon>Tracheophyta</taxon>
        <taxon>Spermatophyta</taxon>
        <taxon>Magnoliopsida</taxon>
        <taxon>eudicotyledons</taxon>
        <taxon>Gunneridae</taxon>
        <taxon>Pentapetalae</taxon>
        <taxon>rosids</taxon>
        <taxon>fabids</taxon>
        <taxon>Fabales</taxon>
        <taxon>Fabaceae</taxon>
        <taxon>Papilionoideae</taxon>
        <taxon>50 kb inversion clade</taxon>
        <taxon>NPAAA clade</taxon>
        <taxon>indigoferoid/millettioid clade</taxon>
        <taxon>Phaseoleae</taxon>
        <taxon>Mucuna</taxon>
    </lineage>
</organism>
<evidence type="ECO:0000313" key="2">
    <source>
        <dbReference type="Proteomes" id="UP000257109"/>
    </source>
</evidence>
<dbReference type="EMBL" id="QJKJ01008029">
    <property type="protein sequence ID" value="RDX81039.1"/>
    <property type="molecule type" value="Genomic_DNA"/>
</dbReference>
<dbReference type="Proteomes" id="UP000257109">
    <property type="component" value="Unassembled WGS sequence"/>
</dbReference>
<proteinExistence type="predicted"/>
<name>A0A371FRS8_MUCPR</name>
<keyword evidence="2" id="KW-1185">Reference proteome</keyword>